<dbReference type="PANTHER" id="PTHR13779:SF7">
    <property type="entry name" value="ATPASE WRNIP1"/>
    <property type="match status" value="1"/>
</dbReference>
<dbReference type="CDD" id="cd18139">
    <property type="entry name" value="HLD_clamp_RarA"/>
    <property type="match status" value="1"/>
</dbReference>
<accession>A0A179D3W0</accession>
<dbReference type="Pfam" id="PF16193">
    <property type="entry name" value="AAA_assoc_2"/>
    <property type="match status" value="1"/>
</dbReference>
<evidence type="ECO:0000256" key="5">
    <source>
        <dbReference type="ARBA" id="ARBA00022741"/>
    </source>
</evidence>
<dbReference type="STRING" id="999894.TDIS_1788"/>
<dbReference type="FunFam" id="1.20.272.10:FF:000001">
    <property type="entry name" value="Putative AAA family ATPase"/>
    <property type="match status" value="1"/>
</dbReference>
<organism evidence="8 9">
    <name type="scientific">Thermosulfurimonas dismutans</name>
    <dbReference type="NCBI Taxonomy" id="999894"/>
    <lineage>
        <taxon>Bacteria</taxon>
        <taxon>Pseudomonadati</taxon>
        <taxon>Thermodesulfobacteriota</taxon>
        <taxon>Thermodesulfobacteria</taxon>
        <taxon>Thermodesulfobacteriales</taxon>
        <taxon>Thermodesulfobacteriaceae</taxon>
        <taxon>Thermosulfurimonas</taxon>
    </lineage>
</organism>
<comment type="function">
    <text evidence="1">DNA-dependent ATPase that plays important roles in cellular responses to stalled DNA replication processes.</text>
</comment>
<dbReference type="GO" id="GO:0017116">
    <property type="term" value="F:single-stranded DNA helicase activity"/>
    <property type="evidence" value="ECO:0007669"/>
    <property type="project" value="TreeGrafter"/>
</dbReference>
<dbReference type="InterPro" id="IPR051314">
    <property type="entry name" value="AAA_ATPase_RarA/MGS1/WRNIP1"/>
</dbReference>
<reference evidence="8 9" key="1">
    <citation type="submission" date="2016-04" db="EMBL/GenBank/DDBJ databases">
        <title>Genome analysis of Thermosulfurimonas dismutans, the first thermophilic sulfur-disproportionating bacterium of the phylum Thermodesulfobacteria.</title>
        <authorList>
            <person name="Mardanov A.V."/>
            <person name="Beletsky A.V."/>
            <person name="Kadnikov V.V."/>
            <person name="Slobodkin A.I."/>
            <person name="Ravin N.V."/>
        </authorList>
    </citation>
    <scope>NUCLEOTIDE SEQUENCE [LARGE SCALE GENOMIC DNA]</scope>
    <source>
        <strain evidence="8 9">S95</strain>
    </source>
</reference>
<dbReference type="CDD" id="cd00009">
    <property type="entry name" value="AAA"/>
    <property type="match status" value="1"/>
</dbReference>
<dbReference type="Pfam" id="PF00004">
    <property type="entry name" value="AAA"/>
    <property type="match status" value="1"/>
</dbReference>
<dbReference type="Gene3D" id="3.40.50.300">
    <property type="entry name" value="P-loop containing nucleotide triphosphate hydrolases"/>
    <property type="match status" value="1"/>
</dbReference>
<dbReference type="InterPro" id="IPR003593">
    <property type="entry name" value="AAA+_ATPase"/>
</dbReference>
<evidence type="ECO:0000256" key="1">
    <source>
        <dbReference type="ARBA" id="ARBA00002393"/>
    </source>
</evidence>
<keyword evidence="9" id="KW-1185">Reference proteome</keyword>
<dbReference type="EMBL" id="LWLG01000015">
    <property type="protein sequence ID" value="OAQ20162.1"/>
    <property type="molecule type" value="Genomic_DNA"/>
</dbReference>
<evidence type="ECO:0000256" key="4">
    <source>
        <dbReference type="ARBA" id="ARBA00022705"/>
    </source>
</evidence>
<dbReference type="GO" id="GO:0005524">
    <property type="term" value="F:ATP binding"/>
    <property type="evidence" value="ECO:0007669"/>
    <property type="project" value="UniProtKB-KW"/>
</dbReference>
<evidence type="ECO:0000313" key="9">
    <source>
        <dbReference type="Proteomes" id="UP000078390"/>
    </source>
</evidence>
<dbReference type="Gene3D" id="1.10.8.60">
    <property type="match status" value="1"/>
</dbReference>
<keyword evidence="6" id="KW-0067">ATP-binding</keyword>
<dbReference type="Gene3D" id="1.10.3710.10">
    <property type="entry name" value="DNA polymerase III clamp loader subunits, C-terminal domain"/>
    <property type="match status" value="1"/>
</dbReference>
<dbReference type="InterPro" id="IPR008921">
    <property type="entry name" value="DNA_pol3_clamp-load_cplx_C"/>
</dbReference>
<evidence type="ECO:0000256" key="2">
    <source>
        <dbReference type="ARBA" id="ARBA00008959"/>
    </source>
</evidence>
<dbReference type="GO" id="GO:0000731">
    <property type="term" value="P:DNA synthesis involved in DNA repair"/>
    <property type="evidence" value="ECO:0007669"/>
    <property type="project" value="TreeGrafter"/>
</dbReference>
<dbReference type="InterPro" id="IPR021886">
    <property type="entry name" value="MgsA_C"/>
</dbReference>
<keyword evidence="4" id="KW-0235">DNA replication</keyword>
<dbReference type="GO" id="GO:0008047">
    <property type="term" value="F:enzyme activator activity"/>
    <property type="evidence" value="ECO:0007669"/>
    <property type="project" value="TreeGrafter"/>
</dbReference>
<dbReference type="OrthoDB" id="9778364at2"/>
<dbReference type="InterPro" id="IPR027417">
    <property type="entry name" value="P-loop_NTPase"/>
</dbReference>
<dbReference type="SMART" id="SM00382">
    <property type="entry name" value="AAA"/>
    <property type="match status" value="1"/>
</dbReference>
<feature type="domain" description="AAA+ ATPase" evidence="7">
    <location>
        <begin position="54"/>
        <end position="170"/>
    </location>
</feature>
<dbReference type="GO" id="GO:0006261">
    <property type="term" value="P:DNA-templated DNA replication"/>
    <property type="evidence" value="ECO:0007669"/>
    <property type="project" value="TreeGrafter"/>
</dbReference>
<evidence type="ECO:0000256" key="3">
    <source>
        <dbReference type="ARBA" id="ARBA00020776"/>
    </source>
</evidence>
<dbReference type="AlphaFoldDB" id="A0A179D3W0"/>
<comment type="similarity">
    <text evidence="2">Belongs to the AAA ATPase family. RarA/MGS1/WRNIP1 subfamily.</text>
</comment>
<dbReference type="SUPFAM" id="SSF52540">
    <property type="entry name" value="P-loop containing nucleoside triphosphate hydrolases"/>
    <property type="match status" value="1"/>
</dbReference>
<dbReference type="InterPro" id="IPR003959">
    <property type="entry name" value="ATPase_AAA_core"/>
</dbReference>
<dbReference type="FunFam" id="3.40.50.300:FF:000137">
    <property type="entry name" value="Replication-associated recombination protein A"/>
    <property type="match status" value="1"/>
</dbReference>
<comment type="caution">
    <text evidence="8">The sequence shown here is derived from an EMBL/GenBank/DDBJ whole genome shotgun (WGS) entry which is preliminary data.</text>
</comment>
<evidence type="ECO:0000313" key="8">
    <source>
        <dbReference type="EMBL" id="OAQ20162.1"/>
    </source>
</evidence>
<name>A0A179D3W0_9BACT</name>
<dbReference type="PATRIC" id="fig|999894.6.peg.1786"/>
<dbReference type="PANTHER" id="PTHR13779">
    <property type="entry name" value="WERNER HELICASE-INTERACTING PROTEIN 1 FAMILY MEMBER"/>
    <property type="match status" value="1"/>
</dbReference>
<sequence length="444" mass="49701">MAQRKKEHGSESSLFAPRPPLAERLRPRSFSEFLGQSHLLGKDRLLSRIVSQKKLPSLILWGPPGCGKTTLARLLAKEIGARLITLSAVDSGVKDLRKVIEEARRMATLGHKTVLFIDEIHRFNKAQQDFLLPYVESGLVTLIGATTENPSFEVIAPLLSRCKILVLKPLSSEDIRKLLERALSDPERGYGRENIEVEPKALDLLAQAAEGDARVALNMLETLVESTLPREDGSRRIGVLDLERVFLEKPLRYDKSGEEHYNLISAFHKSLRGSDPDAALYWLARMLEAGEDPLYIARRIVVAASEDVGNADPMALVVAVSAKEAYEFLGSPEGELALAQAAVYVACAPKSNAVYRGLSAARTDARRHGALPVPMHLRNPVTALMRALGYGRGYKYAHDFPEGFVEQQYLPDELRDRRYYRPTNRGFEKTIRERLLKWWRGKKG</sequence>
<dbReference type="GO" id="GO:0003677">
    <property type="term" value="F:DNA binding"/>
    <property type="evidence" value="ECO:0007669"/>
    <property type="project" value="InterPro"/>
</dbReference>
<proteinExistence type="inferred from homology"/>
<dbReference type="GO" id="GO:0016887">
    <property type="term" value="F:ATP hydrolysis activity"/>
    <property type="evidence" value="ECO:0007669"/>
    <property type="project" value="InterPro"/>
</dbReference>
<dbReference type="FunFam" id="1.10.3710.10:FF:000004">
    <property type="entry name" value="Putative ATPase, AAA family"/>
    <property type="match status" value="1"/>
</dbReference>
<evidence type="ECO:0000256" key="6">
    <source>
        <dbReference type="ARBA" id="ARBA00022840"/>
    </source>
</evidence>
<dbReference type="Gene3D" id="1.20.272.10">
    <property type="match status" value="1"/>
</dbReference>
<dbReference type="RefSeq" id="WP_068671447.1">
    <property type="nucleotide sequence ID" value="NZ_LWLG01000015.1"/>
</dbReference>
<dbReference type="FunFam" id="1.10.8.60:FF:000029">
    <property type="entry name" value="Replication-associated recombination protein A"/>
    <property type="match status" value="1"/>
</dbReference>
<protein>
    <recommendedName>
        <fullName evidence="3">Replication-associated recombination protein A</fullName>
    </recommendedName>
</protein>
<dbReference type="Pfam" id="PF12002">
    <property type="entry name" value="MgsA_C"/>
    <property type="match status" value="1"/>
</dbReference>
<gene>
    <name evidence="8" type="ORF">TDIS_1788</name>
</gene>
<dbReference type="Proteomes" id="UP000078390">
    <property type="component" value="Unassembled WGS sequence"/>
</dbReference>
<dbReference type="InterPro" id="IPR032423">
    <property type="entry name" value="AAA_assoc_2"/>
</dbReference>
<dbReference type="SUPFAM" id="SSF48019">
    <property type="entry name" value="post-AAA+ oligomerization domain-like"/>
    <property type="match status" value="1"/>
</dbReference>
<evidence type="ECO:0000259" key="7">
    <source>
        <dbReference type="SMART" id="SM00382"/>
    </source>
</evidence>
<keyword evidence="5" id="KW-0547">Nucleotide-binding</keyword>